<dbReference type="Proteomes" id="UP000663722">
    <property type="component" value="Chromosome"/>
</dbReference>
<proteinExistence type="predicted"/>
<dbReference type="KEGG" id="dmm:dnm_007890"/>
<dbReference type="AlphaFoldDB" id="A0A975BGJ2"/>
<protein>
    <submittedName>
        <fullName evidence="1">Uncharacterized protein</fullName>
    </submittedName>
</protein>
<evidence type="ECO:0000313" key="2">
    <source>
        <dbReference type="Proteomes" id="UP000663722"/>
    </source>
</evidence>
<sequence length="47" mass="5392">MVPGLRIPAFAGMTKKLDYRVKCLATLDRKTRCLNNSPKFFSVFEDL</sequence>
<gene>
    <name evidence="1" type="ORF">dnm_007890</name>
</gene>
<keyword evidence="2" id="KW-1185">Reference proteome</keyword>
<reference evidence="1" key="1">
    <citation type="journal article" date="2021" name="Microb. Physiol.">
        <title>Proteogenomic Insights into the Physiology of Marine, Sulfate-Reducing, Filamentous Desulfonema limicola and Desulfonema magnum.</title>
        <authorList>
            <person name="Schnaars V."/>
            <person name="Wohlbrand L."/>
            <person name="Scheve S."/>
            <person name="Hinrichs C."/>
            <person name="Reinhardt R."/>
            <person name="Rabus R."/>
        </authorList>
    </citation>
    <scope>NUCLEOTIDE SEQUENCE</scope>
    <source>
        <strain evidence="1">4be13</strain>
    </source>
</reference>
<organism evidence="1 2">
    <name type="scientific">Desulfonema magnum</name>
    <dbReference type="NCBI Taxonomy" id="45655"/>
    <lineage>
        <taxon>Bacteria</taxon>
        <taxon>Pseudomonadati</taxon>
        <taxon>Thermodesulfobacteriota</taxon>
        <taxon>Desulfobacteria</taxon>
        <taxon>Desulfobacterales</taxon>
        <taxon>Desulfococcaceae</taxon>
        <taxon>Desulfonema</taxon>
    </lineage>
</organism>
<evidence type="ECO:0000313" key="1">
    <source>
        <dbReference type="EMBL" id="QTA84789.1"/>
    </source>
</evidence>
<name>A0A975BGJ2_9BACT</name>
<accession>A0A975BGJ2</accession>
<dbReference type="EMBL" id="CP061800">
    <property type="protein sequence ID" value="QTA84789.1"/>
    <property type="molecule type" value="Genomic_DNA"/>
</dbReference>